<dbReference type="EMBL" id="QEOB01000001">
    <property type="protein sequence ID" value="PVX97695.1"/>
    <property type="molecule type" value="Genomic_DNA"/>
</dbReference>
<keyword evidence="2" id="KW-1185">Reference proteome</keyword>
<organism evidence="1 2">
    <name type="scientific">Paraburkholderia unamae</name>
    <dbReference type="NCBI Taxonomy" id="219649"/>
    <lineage>
        <taxon>Bacteria</taxon>
        <taxon>Pseudomonadati</taxon>
        <taxon>Pseudomonadota</taxon>
        <taxon>Betaproteobacteria</taxon>
        <taxon>Burkholderiales</taxon>
        <taxon>Burkholderiaceae</taxon>
        <taxon>Paraburkholderia</taxon>
    </lineage>
</organism>
<dbReference type="Proteomes" id="UP000245712">
    <property type="component" value="Unassembled WGS sequence"/>
</dbReference>
<sequence length="329" mass="36369">MSIAKRLENAEVESLYSGANSSIWRSHARAHELAKKSAREEDFVATLVTDGVPLLEERWRKVLGGKGIDVQVAGVFCHGHPQVEFDYPNGRVELADLLVVHRHSEGRSDATRAMLIQAKMSVDGTHRLDPKDPQLALYTTWPDFEFVTGGLKTGLRQINEKGKGSRYSLVLAREAYPEDIEWADQCPWSGTPAAVNLTASRALSKCLGDMLLGKDGRLVHFGSSTDQWSMMIKELLEVTATRTYSRRNISREDVPRGTVSAGAMHFSGQLRLLQIGEKKRHPRSLINRFFGGIPVKQNGDGGNQAPIEKRVDLPEGGISSLIIQTMARG</sequence>
<proteinExistence type="predicted"/>
<evidence type="ECO:0000313" key="1">
    <source>
        <dbReference type="EMBL" id="PVX97695.1"/>
    </source>
</evidence>
<comment type="caution">
    <text evidence="1">The sequence shown here is derived from an EMBL/GenBank/DDBJ whole genome shotgun (WGS) entry which is preliminary data.</text>
</comment>
<accession>A0ABX5KVJ4</accession>
<evidence type="ECO:0008006" key="3">
    <source>
        <dbReference type="Google" id="ProtNLM"/>
    </source>
</evidence>
<reference evidence="1 2" key="1">
    <citation type="submission" date="2018-05" db="EMBL/GenBank/DDBJ databases">
        <title>Genomic Encyclopedia of Type Strains, Phase IV (KMG-V): Genome sequencing to study the core and pangenomes of soil and plant-associated prokaryotes.</title>
        <authorList>
            <person name="Whitman W."/>
        </authorList>
    </citation>
    <scope>NUCLEOTIDE SEQUENCE [LARGE SCALE GENOMIC DNA]</scope>
    <source>
        <strain evidence="1 2">SCZa-39</strain>
    </source>
</reference>
<dbReference type="RefSeq" id="WP_133254408.1">
    <property type="nucleotide sequence ID" value="NZ_QEOB01000001.1"/>
</dbReference>
<protein>
    <recommendedName>
        <fullName evidence="3">PD-(D/E)XK nuclease superfamily protein</fullName>
    </recommendedName>
</protein>
<name>A0ABX5KVJ4_9BURK</name>
<gene>
    <name evidence="1" type="ORF">C7402_101409</name>
</gene>
<evidence type="ECO:0000313" key="2">
    <source>
        <dbReference type="Proteomes" id="UP000245712"/>
    </source>
</evidence>